<evidence type="ECO:0000256" key="4">
    <source>
        <dbReference type="ARBA" id="ARBA00022692"/>
    </source>
</evidence>
<protein>
    <submittedName>
        <fullName evidence="11">CD36 molecule (CD36 blood group)</fullName>
    </submittedName>
</protein>
<reference evidence="12" key="1">
    <citation type="submission" date="2018-06" db="EMBL/GenBank/DDBJ databases">
        <title>Genome assembly of Danube salmon.</title>
        <authorList>
            <person name="Macqueen D.J."/>
            <person name="Gundappa M.K."/>
        </authorList>
    </citation>
    <scope>NUCLEOTIDE SEQUENCE [LARGE SCALE GENOMIC DNA]</scope>
</reference>
<comment type="similarity">
    <text evidence="2">Belongs to the CD36 family.</text>
</comment>
<evidence type="ECO:0000256" key="6">
    <source>
        <dbReference type="ARBA" id="ARBA00023136"/>
    </source>
</evidence>
<dbReference type="Pfam" id="PF01130">
    <property type="entry name" value="CD36"/>
    <property type="match status" value="1"/>
</dbReference>
<evidence type="ECO:0000256" key="10">
    <source>
        <dbReference type="SAM" id="Phobius"/>
    </source>
</evidence>
<dbReference type="PRINTS" id="PR01610">
    <property type="entry name" value="CD36ANTIGEN"/>
</dbReference>
<dbReference type="InterPro" id="IPR005428">
    <property type="entry name" value="CD36/SCARB1/SNMP1"/>
</dbReference>
<sequence>MGCCNTLCGLKAGIGAGIAVAILGIILIPVGNNIIRETVTKESVIEPGTTAWDNWVSADAPVYRQFWFFDVQNPLGVVENGSKPKLCTCTVPSESVQIT</sequence>
<dbReference type="Proteomes" id="UP000314982">
    <property type="component" value="Unassembled WGS sequence"/>
</dbReference>
<evidence type="ECO:0000313" key="12">
    <source>
        <dbReference type="Proteomes" id="UP000314982"/>
    </source>
</evidence>
<dbReference type="GeneTree" id="ENSGT00940000153372"/>
<evidence type="ECO:0000256" key="2">
    <source>
        <dbReference type="ARBA" id="ARBA00010532"/>
    </source>
</evidence>
<proteinExistence type="inferred from homology"/>
<evidence type="ECO:0000256" key="7">
    <source>
        <dbReference type="ARBA" id="ARBA00023157"/>
    </source>
</evidence>
<evidence type="ECO:0000256" key="9">
    <source>
        <dbReference type="ARBA" id="ARBA00023180"/>
    </source>
</evidence>
<keyword evidence="7" id="KW-1015">Disulfide bond</keyword>
<keyword evidence="4 10" id="KW-0812">Transmembrane</keyword>
<evidence type="ECO:0000256" key="8">
    <source>
        <dbReference type="ARBA" id="ARBA00023170"/>
    </source>
</evidence>
<feature type="transmembrane region" description="Helical" evidence="10">
    <location>
        <begin position="12"/>
        <end position="31"/>
    </location>
</feature>
<reference evidence="11" key="2">
    <citation type="submission" date="2025-08" db="UniProtKB">
        <authorList>
            <consortium name="Ensembl"/>
        </authorList>
    </citation>
    <scope>IDENTIFICATION</scope>
</reference>
<comment type="subcellular location">
    <subcellularLocation>
        <location evidence="1">Cell membrane</location>
        <topology evidence="1">Multi-pass membrane protein</topology>
    </subcellularLocation>
</comment>
<reference evidence="11" key="3">
    <citation type="submission" date="2025-09" db="UniProtKB">
        <authorList>
            <consortium name="Ensembl"/>
        </authorList>
    </citation>
    <scope>IDENTIFICATION</scope>
</reference>
<dbReference type="InterPro" id="IPR002159">
    <property type="entry name" value="CD36_fam"/>
</dbReference>
<keyword evidence="12" id="KW-1185">Reference proteome</keyword>
<dbReference type="AlphaFoldDB" id="A0A4W5N8L7"/>
<keyword evidence="5 10" id="KW-1133">Transmembrane helix</keyword>
<accession>A0A4W5N8L7</accession>
<evidence type="ECO:0000256" key="5">
    <source>
        <dbReference type="ARBA" id="ARBA00022989"/>
    </source>
</evidence>
<organism evidence="11 12">
    <name type="scientific">Hucho hucho</name>
    <name type="common">huchen</name>
    <dbReference type="NCBI Taxonomy" id="62062"/>
    <lineage>
        <taxon>Eukaryota</taxon>
        <taxon>Metazoa</taxon>
        <taxon>Chordata</taxon>
        <taxon>Craniata</taxon>
        <taxon>Vertebrata</taxon>
        <taxon>Euteleostomi</taxon>
        <taxon>Actinopterygii</taxon>
        <taxon>Neopterygii</taxon>
        <taxon>Teleostei</taxon>
        <taxon>Protacanthopterygii</taxon>
        <taxon>Salmoniformes</taxon>
        <taxon>Salmonidae</taxon>
        <taxon>Salmoninae</taxon>
        <taxon>Hucho</taxon>
    </lineage>
</organism>
<evidence type="ECO:0000256" key="3">
    <source>
        <dbReference type="ARBA" id="ARBA00022475"/>
    </source>
</evidence>
<keyword evidence="9" id="KW-0325">Glycoprotein</keyword>
<keyword evidence="6 10" id="KW-0472">Membrane</keyword>
<evidence type="ECO:0000313" key="11">
    <source>
        <dbReference type="Ensembl" id="ENSHHUP00000046273.1"/>
    </source>
</evidence>
<evidence type="ECO:0000256" key="1">
    <source>
        <dbReference type="ARBA" id="ARBA00004651"/>
    </source>
</evidence>
<keyword evidence="3" id="KW-1003">Cell membrane</keyword>
<name>A0A4W5N8L7_9TELE</name>
<keyword evidence="8" id="KW-0675">Receptor</keyword>
<dbReference type="GO" id="GO:0005886">
    <property type="term" value="C:plasma membrane"/>
    <property type="evidence" value="ECO:0007669"/>
    <property type="project" value="UniProtKB-SubCell"/>
</dbReference>
<dbReference type="Ensembl" id="ENSHHUT00000047980.1">
    <property type="protein sequence ID" value="ENSHHUP00000046273.1"/>
    <property type="gene ID" value="ENSHHUG00000028157.1"/>
</dbReference>